<dbReference type="AlphaFoldDB" id="A0ABD3MN41"/>
<organism evidence="3 4">
    <name type="scientific">Stephanodiscus triporus</name>
    <dbReference type="NCBI Taxonomy" id="2934178"/>
    <lineage>
        <taxon>Eukaryota</taxon>
        <taxon>Sar</taxon>
        <taxon>Stramenopiles</taxon>
        <taxon>Ochrophyta</taxon>
        <taxon>Bacillariophyta</taxon>
        <taxon>Coscinodiscophyceae</taxon>
        <taxon>Thalassiosirophycidae</taxon>
        <taxon>Stephanodiscales</taxon>
        <taxon>Stephanodiscaceae</taxon>
        <taxon>Stephanodiscus</taxon>
    </lineage>
</organism>
<name>A0ABD3MN41_9STRA</name>
<keyword evidence="1" id="KW-0472">Membrane</keyword>
<comment type="caution">
    <text evidence="3">The sequence shown here is derived from an EMBL/GenBank/DDBJ whole genome shotgun (WGS) entry which is preliminary data.</text>
</comment>
<keyword evidence="4" id="KW-1185">Reference proteome</keyword>
<keyword evidence="1" id="KW-0812">Transmembrane</keyword>
<dbReference type="PROSITE" id="PS50011">
    <property type="entry name" value="PROTEIN_KINASE_DOM"/>
    <property type="match status" value="1"/>
</dbReference>
<evidence type="ECO:0000259" key="2">
    <source>
        <dbReference type="PROSITE" id="PS50011"/>
    </source>
</evidence>
<accession>A0ABD3MN41</accession>
<keyword evidence="1" id="KW-1133">Transmembrane helix</keyword>
<protein>
    <recommendedName>
        <fullName evidence="2">Protein kinase domain-containing protein</fullName>
    </recommendedName>
</protein>
<feature type="non-terminal residue" evidence="3">
    <location>
        <position position="1"/>
    </location>
</feature>
<dbReference type="PANTHER" id="PTHR24347">
    <property type="entry name" value="SERINE/THREONINE-PROTEIN KINASE"/>
    <property type="match status" value="1"/>
</dbReference>
<dbReference type="EMBL" id="JALLAZ020001778">
    <property type="protein sequence ID" value="KAL3764339.1"/>
    <property type="molecule type" value="Genomic_DNA"/>
</dbReference>
<reference evidence="3 4" key="1">
    <citation type="submission" date="2024-10" db="EMBL/GenBank/DDBJ databases">
        <title>Updated reference genomes for cyclostephanoid diatoms.</title>
        <authorList>
            <person name="Roberts W.R."/>
            <person name="Alverson A.J."/>
        </authorList>
    </citation>
    <scope>NUCLEOTIDE SEQUENCE [LARGE SCALE GENOMIC DNA]</scope>
    <source>
        <strain evidence="3 4">AJA276-08</strain>
    </source>
</reference>
<evidence type="ECO:0000313" key="4">
    <source>
        <dbReference type="Proteomes" id="UP001530315"/>
    </source>
</evidence>
<gene>
    <name evidence="3" type="ORF">ACHAW5_003475</name>
</gene>
<dbReference type="SUPFAM" id="SSF56112">
    <property type="entry name" value="Protein kinase-like (PK-like)"/>
    <property type="match status" value="2"/>
</dbReference>
<proteinExistence type="predicted"/>
<feature type="transmembrane region" description="Helical" evidence="1">
    <location>
        <begin position="12"/>
        <end position="30"/>
    </location>
</feature>
<feature type="domain" description="Protein kinase" evidence="2">
    <location>
        <begin position="196"/>
        <end position="430"/>
    </location>
</feature>
<sequence>RAVGDDDATSSPFFFSLASFFCLSLPAHLYHRHRLLSLSPNVSWRGAAPRQSGRPPFNAKKHGKNAMFRSIRAGDFVFHDDDWSHISTSAKKLVLGLLQVDPRSRLAPGEALDSEWMLTKDDVLRRRSLEKGLAKIVSFKARQKLKGAIAAVMYAVGGKFWNIDTAAIWREDMRTEGAVIADADSSSPPPAFDRLYRLDRKLQVGQCATVWEGTEIGTGKSCAIKVVQRVGLTQLEDAAVMNEVSILRSLRHENIVPLLDFFETPDRFCLIMEKCNGGDVLDKVASIEHYTEKDACQFSKGLLESDADNTSVKICDFGFAKRVHVPQSLTTLCGSLYYVAPELLKNHPYDESADMWSVGVIIFFLLAGYLPFHHRDQHELFKIIRLGKYSFDKKYWAEISEEATTLIVHLLDVDPSTRYSSTRALQSDWIKRMVDTMLDRHNLANSLTGISKECSRLKGVVRSVQWNCKNRNLSSLTADGVDFHALSELSNSLPCKNE</sequence>
<dbReference type="InterPro" id="IPR011009">
    <property type="entry name" value="Kinase-like_dom_sf"/>
</dbReference>
<dbReference type="Pfam" id="PF00069">
    <property type="entry name" value="Pkinase"/>
    <property type="match status" value="2"/>
</dbReference>
<dbReference type="Gene3D" id="1.10.510.10">
    <property type="entry name" value="Transferase(Phosphotransferase) domain 1"/>
    <property type="match status" value="3"/>
</dbReference>
<evidence type="ECO:0000256" key="1">
    <source>
        <dbReference type="SAM" id="Phobius"/>
    </source>
</evidence>
<dbReference type="InterPro" id="IPR000719">
    <property type="entry name" value="Prot_kinase_dom"/>
</dbReference>
<dbReference type="Proteomes" id="UP001530315">
    <property type="component" value="Unassembled WGS sequence"/>
</dbReference>
<evidence type="ECO:0000313" key="3">
    <source>
        <dbReference type="EMBL" id="KAL3764339.1"/>
    </source>
</evidence>